<dbReference type="PANTHER" id="PTHR10492:SF57">
    <property type="entry name" value="ATP-DEPENDENT DNA HELICASE"/>
    <property type="match status" value="1"/>
</dbReference>
<proteinExistence type="predicted"/>
<dbReference type="RefSeq" id="XP_029640474.1">
    <property type="nucleotide sequence ID" value="XM_029784614.1"/>
</dbReference>
<dbReference type="InterPro" id="IPR049163">
    <property type="entry name" value="Pif1-like_2B_dom"/>
</dbReference>
<evidence type="ECO:0000313" key="3">
    <source>
        <dbReference type="RefSeq" id="XP_029640474.1"/>
    </source>
</evidence>
<dbReference type="KEGG" id="osn:115215451"/>
<reference evidence="3" key="1">
    <citation type="submission" date="2025-08" db="UniProtKB">
        <authorList>
            <consortium name="RefSeq"/>
        </authorList>
    </citation>
    <scope>IDENTIFICATION</scope>
</reference>
<dbReference type="Pfam" id="PF21530">
    <property type="entry name" value="Pif1_2B_dom"/>
    <property type="match status" value="1"/>
</dbReference>
<gene>
    <name evidence="3" type="primary">LOC115215451</name>
</gene>
<feature type="domain" description="DNA helicase Pif1-like 2B" evidence="1">
    <location>
        <begin position="115"/>
        <end position="160"/>
    </location>
</feature>
<sequence length="180" mass="20038">MRARFHEDPLSEDFVRNNLLLGNGEVTEDGNEDVDISYICTIASTIQSLHDQVFSDLEVHSRDLDWLCQRAILAPKNVAVNATNSFLLGLPEDVRVYKSVDTIPNQDEVVDYSTEFLNSLEPSGVPPHIRTLKADSPVMLIRNLNPPTLCNGTRLVITKLFPNIATIMTVCGKGQDVFIL</sequence>
<keyword evidence="2" id="KW-1185">Reference proteome</keyword>
<dbReference type="PANTHER" id="PTHR10492">
    <property type="match status" value="1"/>
</dbReference>
<evidence type="ECO:0000313" key="2">
    <source>
        <dbReference type="Proteomes" id="UP000515154"/>
    </source>
</evidence>
<organism evidence="2 3">
    <name type="scientific">Octopus sinensis</name>
    <name type="common">East Asian common octopus</name>
    <dbReference type="NCBI Taxonomy" id="2607531"/>
    <lineage>
        <taxon>Eukaryota</taxon>
        <taxon>Metazoa</taxon>
        <taxon>Spiralia</taxon>
        <taxon>Lophotrochozoa</taxon>
        <taxon>Mollusca</taxon>
        <taxon>Cephalopoda</taxon>
        <taxon>Coleoidea</taxon>
        <taxon>Octopodiformes</taxon>
        <taxon>Octopoda</taxon>
        <taxon>Incirrata</taxon>
        <taxon>Octopodidae</taxon>
        <taxon>Octopus</taxon>
    </lineage>
</organism>
<accession>A0A6P7SQD3</accession>
<protein>
    <submittedName>
        <fullName evidence="3">Uncharacterized protein LOC115215451</fullName>
    </submittedName>
</protein>
<dbReference type="AlphaFoldDB" id="A0A6P7SQD3"/>
<dbReference type="Proteomes" id="UP000515154">
    <property type="component" value="Linkage group LG9"/>
</dbReference>
<evidence type="ECO:0000259" key="1">
    <source>
        <dbReference type="Pfam" id="PF21530"/>
    </source>
</evidence>
<name>A0A6P7SQD3_9MOLL</name>